<keyword evidence="3 9" id="KW-0812">Transmembrane</keyword>
<keyword evidence="6 10" id="KW-0472">Membrane</keyword>
<dbReference type="AlphaFoldDB" id="A0AA39HBF9"/>
<evidence type="ECO:0000259" key="11">
    <source>
        <dbReference type="PROSITE" id="PS50262"/>
    </source>
</evidence>
<name>A0AA39HBF9_9BILA</name>
<dbReference type="InterPro" id="IPR000276">
    <property type="entry name" value="GPCR_Rhodpsn"/>
</dbReference>
<evidence type="ECO:0000256" key="10">
    <source>
        <dbReference type="SAM" id="Phobius"/>
    </source>
</evidence>
<evidence type="ECO:0000256" key="9">
    <source>
        <dbReference type="RuleBase" id="RU000688"/>
    </source>
</evidence>
<feature type="transmembrane region" description="Helical" evidence="10">
    <location>
        <begin position="54"/>
        <end position="76"/>
    </location>
</feature>
<dbReference type="GO" id="GO:0004930">
    <property type="term" value="F:G protein-coupled receptor activity"/>
    <property type="evidence" value="ECO:0007669"/>
    <property type="project" value="UniProtKB-KW"/>
</dbReference>
<evidence type="ECO:0000256" key="7">
    <source>
        <dbReference type="ARBA" id="ARBA00023170"/>
    </source>
</evidence>
<dbReference type="InterPro" id="IPR017452">
    <property type="entry name" value="GPCR_Rhodpsn_7TM"/>
</dbReference>
<evidence type="ECO:0000256" key="6">
    <source>
        <dbReference type="ARBA" id="ARBA00023136"/>
    </source>
</evidence>
<dbReference type="PANTHER" id="PTHR24229">
    <property type="entry name" value="NEUROPEPTIDES RECEPTOR"/>
    <property type="match status" value="1"/>
</dbReference>
<reference evidence="12" key="1">
    <citation type="submission" date="2023-06" db="EMBL/GenBank/DDBJ databases">
        <title>Genomic analysis of the entomopathogenic nematode Steinernema hermaphroditum.</title>
        <authorList>
            <person name="Schwarz E.M."/>
            <person name="Heppert J.K."/>
            <person name="Baniya A."/>
            <person name="Schwartz H.T."/>
            <person name="Tan C.-H."/>
            <person name="Antoshechkin I."/>
            <person name="Sternberg P.W."/>
            <person name="Goodrich-Blair H."/>
            <person name="Dillman A.R."/>
        </authorList>
    </citation>
    <scope>NUCLEOTIDE SEQUENCE</scope>
    <source>
        <strain evidence="12">PS9179</strain>
        <tissue evidence="12">Whole animal</tissue>
    </source>
</reference>
<keyword evidence="4 10" id="KW-1133">Transmembrane helix</keyword>
<feature type="transmembrane region" description="Helical" evidence="10">
    <location>
        <begin position="321"/>
        <end position="341"/>
    </location>
</feature>
<feature type="transmembrane region" description="Helical" evidence="10">
    <location>
        <begin position="188"/>
        <end position="211"/>
    </location>
</feature>
<feature type="transmembrane region" description="Helical" evidence="10">
    <location>
        <begin position="277"/>
        <end position="301"/>
    </location>
</feature>
<keyword evidence="2" id="KW-1003">Cell membrane</keyword>
<keyword evidence="13" id="KW-1185">Reference proteome</keyword>
<feature type="transmembrane region" description="Helical" evidence="10">
    <location>
        <begin position="135"/>
        <end position="155"/>
    </location>
</feature>
<keyword evidence="8 9" id="KW-0807">Transducer</keyword>
<evidence type="ECO:0000256" key="2">
    <source>
        <dbReference type="ARBA" id="ARBA00022475"/>
    </source>
</evidence>
<keyword evidence="5 9" id="KW-0297">G-protein coupled receptor</keyword>
<evidence type="ECO:0000256" key="3">
    <source>
        <dbReference type="ARBA" id="ARBA00022692"/>
    </source>
</evidence>
<evidence type="ECO:0000313" key="12">
    <source>
        <dbReference type="EMBL" id="KAK0401758.1"/>
    </source>
</evidence>
<comment type="caution">
    <text evidence="12">The sequence shown here is derived from an EMBL/GenBank/DDBJ whole genome shotgun (WGS) entry which is preliminary data.</text>
</comment>
<evidence type="ECO:0000256" key="1">
    <source>
        <dbReference type="ARBA" id="ARBA00004651"/>
    </source>
</evidence>
<comment type="similarity">
    <text evidence="9">Belongs to the G-protein coupled receptor 1 family.</text>
</comment>
<sequence length="388" mass="44779">MFPGYLVAMLGVYSIVFIVGVVGNVWVLCTLWLILSDHGKTSSSLTFRRISLYVFALSIVDLHVLLMIPMLGAYFYTGSWPFGYVACKIFWTIENVNKLLSVAILIAMTFERYMGVCRPFSNFQRGKMWNYTNGFIAISFVLFIFLLCSPIIYYAGITEHVILKPDNTIHERVLFCTSDLPDFLLPYFIMYMFIVGFVLPVVLMVVFYTLIIKRLKTTANTSAAQPFEKDVKEKRFRRYISSVNSSVEDAPCKKTPTEKRLRRKISTYNTQRVVRSILWVVIFHFVCWTPFWAAVLLTLMTTSNLAASLEIPVKVLMLTKLVTSFLPYINSAGNWIFYAALNREIQITSRELRLRQAQRMKKNSVIEIMMHRAFFLLTLTPRESTSTI</sequence>
<feature type="transmembrane region" description="Helical" evidence="10">
    <location>
        <begin position="96"/>
        <end position="114"/>
    </location>
</feature>
<dbReference type="PROSITE" id="PS00237">
    <property type="entry name" value="G_PROTEIN_RECEP_F1_1"/>
    <property type="match status" value="1"/>
</dbReference>
<dbReference type="EMBL" id="JAUCMV010000004">
    <property type="protein sequence ID" value="KAK0401758.1"/>
    <property type="molecule type" value="Genomic_DNA"/>
</dbReference>
<evidence type="ECO:0000256" key="8">
    <source>
        <dbReference type="ARBA" id="ARBA00023224"/>
    </source>
</evidence>
<keyword evidence="7 9" id="KW-0675">Receptor</keyword>
<dbReference type="Proteomes" id="UP001175271">
    <property type="component" value="Unassembled WGS sequence"/>
</dbReference>
<dbReference type="PANTHER" id="PTHR24229:SF40">
    <property type="entry name" value="ALLATOSTATIN C RECEPTOR 1-RELATED"/>
    <property type="match status" value="1"/>
</dbReference>
<dbReference type="GO" id="GO:0005886">
    <property type="term" value="C:plasma membrane"/>
    <property type="evidence" value="ECO:0007669"/>
    <property type="project" value="UniProtKB-SubCell"/>
</dbReference>
<dbReference type="PROSITE" id="PS50262">
    <property type="entry name" value="G_PROTEIN_RECEP_F1_2"/>
    <property type="match status" value="1"/>
</dbReference>
<dbReference type="GO" id="GO:0043005">
    <property type="term" value="C:neuron projection"/>
    <property type="evidence" value="ECO:0007669"/>
    <property type="project" value="TreeGrafter"/>
</dbReference>
<dbReference type="GO" id="GO:0042277">
    <property type="term" value="F:peptide binding"/>
    <property type="evidence" value="ECO:0007669"/>
    <property type="project" value="TreeGrafter"/>
</dbReference>
<dbReference type="Gene3D" id="1.20.1070.10">
    <property type="entry name" value="Rhodopsin 7-helix transmembrane proteins"/>
    <property type="match status" value="1"/>
</dbReference>
<protein>
    <recommendedName>
        <fullName evidence="11">G-protein coupled receptors family 1 profile domain-containing protein</fullName>
    </recommendedName>
</protein>
<dbReference type="SUPFAM" id="SSF81321">
    <property type="entry name" value="Family A G protein-coupled receptor-like"/>
    <property type="match status" value="1"/>
</dbReference>
<feature type="domain" description="G-protein coupled receptors family 1 profile" evidence="11">
    <location>
        <begin position="23"/>
        <end position="338"/>
    </location>
</feature>
<comment type="subcellular location">
    <subcellularLocation>
        <location evidence="1">Cell membrane</location>
        <topology evidence="1">Multi-pass membrane protein</topology>
    </subcellularLocation>
</comment>
<feature type="transmembrane region" description="Helical" evidence="10">
    <location>
        <begin position="6"/>
        <end position="34"/>
    </location>
</feature>
<accession>A0AA39HBF9</accession>
<gene>
    <name evidence="12" type="ORF">QR680_015955</name>
</gene>
<dbReference type="PRINTS" id="PR00237">
    <property type="entry name" value="GPCRRHODOPSN"/>
</dbReference>
<proteinExistence type="inferred from homology"/>
<dbReference type="Pfam" id="PF00001">
    <property type="entry name" value="7tm_1"/>
    <property type="match status" value="1"/>
</dbReference>
<evidence type="ECO:0000313" key="13">
    <source>
        <dbReference type="Proteomes" id="UP001175271"/>
    </source>
</evidence>
<organism evidence="12 13">
    <name type="scientific">Steinernema hermaphroditum</name>
    <dbReference type="NCBI Taxonomy" id="289476"/>
    <lineage>
        <taxon>Eukaryota</taxon>
        <taxon>Metazoa</taxon>
        <taxon>Ecdysozoa</taxon>
        <taxon>Nematoda</taxon>
        <taxon>Chromadorea</taxon>
        <taxon>Rhabditida</taxon>
        <taxon>Tylenchina</taxon>
        <taxon>Panagrolaimomorpha</taxon>
        <taxon>Strongyloidoidea</taxon>
        <taxon>Steinernematidae</taxon>
        <taxon>Steinernema</taxon>
    </lineage>
</organism>
<evidence type="ECO:0000256" key="5">
    <source>
        <dbReference type="ARBA" id="ARBA00023040"/>
    </source>
</evidence>
<evidence type="ECO:0000256" key="4">
    <source>
        <dbReference type="ARBA" id="ARBA00022989"/>
    </source>
</evidence>